<comment type="caution">
    <text evidence="1">The sequence shown here is derived from an EMBL/GenBank/DDBJ whole genome shotgun (WGS) entry which is preliminary data.</text>
</comment>
<dbReference type="Proteomes" id="UP000828048">
    <property type="component" value="Chromosome 2"/>
</dbReference>
<protein>
    <submittedName>
        <fullName evidence="1">Uncharacterized protein</fullName>
    </submittedName>
</protein>
<proteinExistence type="predicted"/>
<name>A0ACB7WYY4_9ERIC</name>
<accession>A0ACB7WYY4</accession>
<dbReference type="EMBL" id="CM037152">
    <property type="protein sequence ID" value="KAH7833712.1"/>
    <property type="molecule type" value="Genomic_DNA"/>
</dbReference>
<organism evidence="1 2">
    <name type="scientific">Vaccinium darrowii</name>
    <dbReference type="NCBI Taxonomy" id="229202"/>
    <lineage>
        <taxon>Eukaryota</taxon>
        <taxon>Viridiplantae</taxon>
        <taxon>Streptophyta</taxon>
        <taxon>Embryophyta</taxon>
        <taxon>Tracheophyta</taxon>
        <taxon>Spermatophyta</taxon>
        <taxon>Magnoliopsida</taxon>
        <taxon>eudicotyledons</taxon>
        <taxon>Gunneridae</taxon>
        <taxon>Pentapetalae</taxon>
        <taxon>asterids</taxon>
        <taxon>Ericales</taxon>
        <taxon>Ericaceae</taxon>
        <taxon>Vaccinioideae</taxon>
        <taxon>Vaccinieae</taxon>
        <taxon>Vaccinium</taxon>
    </lineage>
</organism>
<sequence>MLVAEALHVNDIDTADATTVLVAQTSGLQSKLPHTNYQTPGVPVIQHGQHTMPMPFQFPFPVQPQQTFYPSNYNNDTRSGRNNQRYNRNQFSGSSGGCQICGKTNHLAHSCYHRQNLSYRPPGRSNQYNQGGASSNTFSGGGSGNYSHFSGGGSGNYRDTSGSTGGTFSGYSGSNYQPNQFPSMVQSMPPLTHHAHFTQTSSTAPQEIKEQAEKLDFGKKVVTVEKVKGWSEALKDVARMKGKVSQNQCDGYEAKFIDQIVGEVKRKLCGKYLRVVDHRGSNQILIPPMKEFVEFTKARNTENVWERLMNDEVSKIGVYGMGGIGKTTIMKHIHNQLISLGKFIVYWVTVSKPFSITNLQSDIAKALKLSLSDGKDELRRATELYAALSQNKKYVIIFDDLWEYFDLEEVGIPEPTRDNGCKIVLTTRSWEVCRQMDCASVEVKLLTEQEALTLFLKMAVIGELAPEVNLVAADMAKECARLPLAIVTVGGSMRGLTGIHSWRNALDKLKNLTKDAINFEVKVLERLKFSYSLLDDKVLQDCFLYCSLYPEDHAIPVKELLELWIAEELIDAKSSVQAMDDEGREILRKLTSRCLLESSTAFGGECVRMHDLIRDMALRITRSSPRFMVKAGERLESIPDEDWSVDLEKISFMYSQIKELPLITPHVYPQLTTVLLNEIGLAEIPDSFFTNMPRVKILDLSNNKIELLPESIFNLVNLHALILRDCMKLRNVLSLENLKALTVFKLTWSAVKKLPEGIEELVNLVKLDLSNNIRLEDFPTSKICRLSKLRFLRLDGTNVKVSGEELKCLKALKVVAVQFPNITELTSYVTSQQCQGLEKYLLIVGEKDEKEAEITRKEVRIYSKWINSESESDSERLESGVVDQPVLPANMDYSELYDFHNIIDLSTIPSLKDARYLRSCVFDNCRKLESIFSYSSFSKDDRIFLGTVEELVLDELPRCRVLFDWIAPLQNISFNLKSLTITYCDEMENIFPVQILQNFPNLEYLDVSRCDNVEDIIVKKEEMSNQDHGPHNIDTINFPKLRILWIQNLPRLKSIYNGMMVCEAIQEVHVHGCDMVKRLPLSLQATAPPSLKFIEGGVNWWEDLEWDDPDAKGILQPFFKQGKYHCVVSDLKYE</sequence>
<keyword evidence="2" id="KW-1185">Reference proteome</keyword>
<evidence type="ECO:0000313" key="1">
    <source>
        <dbReference type="EMBL" id="KAH7833712.1"/>
    </source>
</evidence>
<gene>
    <name evidence="1" type="ORF">Vadar_008974</name>
</gene>
<reference evidence="1 2" key="1">
    <citation type="journal article" date="2021" name="Hortic Res">
        <title>High-quality reference genome and annotation aids understanding of berry development for evergreen blueberry (Vaccinium darrowii).</title>
        <authorList>
            <person name="Yu J."/>
            <person name="Hulse-Kemp A.M."/>
            <person name="Babiker E."/>
            <person name="Staton M."/>
        </authorList>
    </citation>
    <scope>NUCLEOTIDE SEQUENCE [LARGE SCALE GENOMIC DNA]</scope>
    <source>
        <strain evidence="2">cv. NJ 8807/NJ 8810</strain>
        <tissue evidence="1">Young leaf</tissue>
    </source>
</reference>
<evidence type="ECO:0000313" key="2">
    <source>
        <dbReference type="Proteomes" id="UP000828048"/>
    </source>
</evidence>